<dbReference type="InterPro" id="IPR036515">
    <property type="entry name" value="Transposase_17_sf"/>
</dbReference>
<dbReference type="GO" id="GO:0004803">
    <property type="term" value="F:transposase activity"/>
    <property type="evidence" value="ECO:0007669"/>
    <property type="project" value="InterPro"/>
</dbReference>
<feature type="domain" description="Transposase IS200-like" evidence="1">
    <location>
        <begin position="33"/>
        <end position="137"/>
    </location>
</feature>
<name>A0A1G1VLC2_9BACT</name>
<dbReference type="SUPFAM" id="SSF143422">
    <property type="entry name" value="Transposase IS200-like"/>
    <property type="match status" value="1"/>
</dbReference>
<dbReference type="PANTHER" id="PTHR34322">
    <property type="entry name" value="TRANSPOSASE, Y1_TNP DOMAIN-CONTAINING"/>
    <property type="match status" value="1"/>
</dbReference>
<dbReference type="GO" id="GO:0003677">
    <property type="term" value="F:DNA binding"/>
    <property type="evidence" value="ECO:0007669"/>
    <property type="project" value="InterPro"/>
</dbReference>
<organism evidence="2 3">
    <name type="scientific">Candidatus Chisholmbacteria bacterium RIFCSPHIGHO2_01_FULL_49_18</name>
    <dbReference type="NCBI Taxonomy" id="1797590"/>
    <lineage>
        <taxon>Bacteria</taxon>
        <taxon>Candidatus Chisholmiibacteriota</taxon>
    </lineage>
</organism>
<evidence type="ECO:0000259" key="1">
    <source>
        <dbReference type="SMART" id="SM01321"/>
    </source>
</evidence>
<comment type="caution">
    <text evidence="2">The sequence shown here is derived from an EMBL/GenBank/DDBJ whole genome shotgun (WGS) entry which is preliminary data.</text>
</comment>
<protein>
    <recommendedName>
        <fullName evidence="1">Transposase IS200-like domain-containing protein</fullName>
    </recommendedName>
</protein>
<evidence type="ECO:0000313" key="2">
    <source>
        <dbReference type="EMBL" id="OGY16155.1"/>
    </source>
</evidence>
<dbReference type="PANTHER" id="PTHR34322:SF2">
    <property type="entry name" value="TRANSPOSASE IS200-LIKE DOMAIN-CONTAINING PROTEIN"/>
    <property type="match status" value="1"/>
</dbReference>
<dbReference type="GO" id="GO:0006313">
    <property type="term" value="P:DNA transposition"/>
    <property type="evidence" value="ECO:0007669"/>
    <property type="project" value="InterPro"/>
</dbReference>
<dbReference type="Gene3D" id="3.30.70.1290">
    <property type="entry name" value="Transposase IS200-like"/>
    <property type="match status" value="1"/>
</dbReference>
<dbReference type="SMART" id="SM01321">
    <property type="entry name" value="Y1_Tnp"/>
    <property type="match status" value="1"/>
</dbReference>
<dbReference type="EMBL" id="MHCI01000019">
    <property type="protein sequence ID" value="OGY16155.1"/>
    <property type="molecule type" value="Genomic_DNA"/>
</dbReference>
<reference evidence="2 3" key="1">
    <citation type="journal article" date="2016" name="Nat. Commun.">
        <title>Thousands of microbial genomes shed light on interconnected biogeochemical processes in an aquifer system.</title>
        <authorList>
            <person name="Anantharaman K."/>
            <person name="Brown C.T."/>
            <person name="Hug L.A."/>
            <person name="Sharon I."/>
            <person name="Castelle C.J."/>
            <person name="Probst A.J."/>
            <person name="Thomas B.C."/>
            <person name="Singh A."/>
            <person name="Wilkins M.J."/>
            <person name="Karaoz U."/>
            <person name="Brodie E.L."/>
            <person name="Williams K.H."/>
            <person name="Hubbard S.S."/>
            <person name="Banfield J.F."/>
        </authorList>
    </citation>
    <scope>NUCLEOTIDE SEQUENCE [LARGE SCALE GENOMIC DNA]</scope>
</reference>
<proteinExistence type="predicted"/>
<dbReference type="Proteomes" id="UP000179069">
    <property type="component" value="Unassembled WGS sequence"/>
</dbReference>
<accession>A0A1G1VLC2</accession>
<gene>
    <name evidence="2" type="ORF">A2785_01030</name>
</gene>
<dbReference type="InterPro" id="IPR002686">
    <property type="entry name" value="Transposase_17"/>
</dbReference>
<dbReference type="Pfam" id="PF01797">
    <property type="entry name" value="Y1_Tnp"/>
    <property type="match status" value="1"/>
</dbReference>
<dbReference type="AlphaFoldDB" id="A0A1G1VLC2"/>
<evidence type="ECO:0000313" key="3">
    <source>
        <dbReference type="Proteomes" id="UP000179069"/>
    </source>
</evidence>
<sequence length="212" mass="25448">MNRGVARAPIFTDKRSYSRFLQSLDYYRFIDSPVKLSHFLVMSMQGRQLLMDSLEKENRKYVEIYCYCLMPNHFHLLLRQLVNNGISKFIGKAINSYSKYFNIRGDREGPLLQGRFKAVRIETDEQFTHVSRYIHINPYVGKIIERDQLLDYPYSSLPQYISEKNKYITDQSFLRSYFRKAEDYRQFILDEADYKRSKKDFEHLLLEETRGV</sequence>